<protein>
    <submittedName>
        <fullName evidence="2">ABC transporter transmembrane protein</fullName>
    </submittedName>
</protein>
<feature type="transmembrane region" description="Helical" evidence="1">
    <location>
        <begin position="144"/>
        <end position="168"/>
    </location>
</feature>
<keyword evidence="1" id="KW-1133">Transmembrane helix</keyword>
<evidence type="ECO:0000313" key="2">
    <source>
        <dbReference type="EMBL" id="SQI30098.1"/>
    </source>
</evidence>
<dbReference type="Proteomes" id="UP000249091">
    <property type="component" value="Chromosome 1"/>
</dbReference>
<feature type="transmembrane region" description="Helical" evidence="1">
    <location>
        <begin position="17"/>
        <end position="37"/>
    </location>
</feature>
<reference evidence="2 3" key="1">
    <citation type="submission" date="2018-06" db="EMBL/GenBank/DDBJ databases">
        <authorList>
            <consortium name="Pathogen Informatics"/>
            <person name="Doyle S."/>
        </authorList>
    </citation>
    <scope>NUCLEOTIDE SEQUENCE [LARGE SCALE GENOMIC DNA]</scope>
    <source>
        <strain evidence="2 3">NCTC10994</strain>
    </source>
</reference>
<keyword evidence="1 2" id="KW-0812">Transmembrane</keyword>
<name>A0A2X4U4P4_9NOCA</name>
<feature type="transmembrane region" description="Helical" evidence="1">
    <location>
        <begin position="175"/>
        <end position="197"/>
    </location>
</feature>
<dbReference type="Pfam" id="PF12730">
    <property type="entry name" value="ABC2_membrane_4"/>
    <property type="match status" value="1"/>
</dbReference>
<evidence type="ECO:0000256" key="1">
    <source>
        <dbReference type="SAM" id="Phobius"/>
    </source>
</evidence>
<feature type="transmembrane region" description="Helical" evidence="1">
    <location>
        <begin position="231"/>
        <end position="251"/>
    </location>
</feature>
<proteinExistence type="predicted"/>
<dbReference type="AlphaFoldDB" id="A0A2X4U4P4"/>
<feature type="transmembrane region" description="Helical" evidence="1">
    <location>
        <begin position="57"/>
        <end position="78"/>
    </location>
</feature>
<feature type="transmembrane region" description="Helical" evidence="1">
    <location>
        <begin position="107"/>
        <end position="132"/>
    </location>
</feature>
<dbReference type="RefSeq" id="WP_072699931.1">
    <property type="nucleotide sequence ID" value="NZ_JAFBBL010000001.1"/>
</dbReference>
<evidence type="ECO:0000313" key="3">
    <source>
        <dbReference type="Proteomes" id="UP000249091"/>
    </source>
</evidence>
<dbReference type="EMBL" id="LS483468">
    <property type="protein sequence ID" value="SQI30098.1"/>
    <property type="molecule type" value="Genomic_DNA"/>
</dbReference>
<keyword evidence="1" id="KW-0472">Membrane</keyword>
<organism evidence="2 3">
    <name type="scientific">Rhodococcus coprophilus</name>
    <dbReference type="NCBI Taxonomy" id="38310"/>
    <lineage>
        <taxon>Bacteria</taxon>
        <taxon>Bacillati</taxon>
        <taxon>Actinomycetota</taxon>
        <taxon>Actinomycetes</taxon>
        <taxon>Mycobacteriales</taxon>
        <taxon>Nocardiaceae</taxon>
        <taxon>Rhodococcus</taxon>
    </lineage>
</organism>
<keyword evidence="3" id="KW-1185">Reference proteome</keyword>
<accession>A0A2X4U4P4</accession>
<dbReference type="KEGG" id="rcr:NCTC10994_01415"/>
<gene>
    <name evidence="2" type="ORF">NCTC10994_01415</name>
</gene>
<sequence length="259" mass="27613">MTALLTAEFRKVLSLRYWWILGIAPLLVGLFCGALTLPVMRQLEDVLGEDFAEAAAAAVGISLALALVFLFSALFGVVNTGSEFQYRTVIATFLTTRGRDRVLATKLVVATIFGLAYCLVAEVVSALTILMFGGGFSGADFGTVGAVLATGLLCAALWALIGAGLGLLTGSMTGSVLAICAWIPFGELVVSLVLHGVGLGTVAQYLPGQVTWYTLFSVVEMPDDVELAVRWPLAPLVLIFWTVLICGLGWWRTRSRDFV</sequence>
<dbReference type="STRING" id="1219011.GCA_001895045_01981"/>